<comment type="caution">
    <text evidence="9">The sequence shown here is derived from an EMBL/GenBank/DDBJ whole genome shotgun (WGS) entry which is preliminary data.</text>
</comment>
<dbReference type="PANTHER" id="PTHR36838:SF1">
    <property type="entry name" value="SLR1864 PROTEIN"/>
    <property type="match status" value="1"/>
</dbReference>
<evidence type="ECO:0000256" key="6">
    <source>
        <dbReference type="ARBA" id="ARBA00022989"/>
    </source>
</evidence>
<proteinExistence type="inferred from homology"/>
<organism evidence="9 10">
    <name type="scientific">Rhodophyticola porphyridii</name>
    <dbReference type="NCBI Taxonomy" id="1852017"/>
    <lineage>
        <taxon>Bacteria</taxon>
        <taxon>Pseudomonadati</taxon>
        <taxon>Pseudomonadota</taxon>
        <taxon>Alphaproteobacteria</taxon>
        <taxon>Rhodobacterales</taxon>
        <taxon>Roseobacteraceae</taxon>
        <taxon>Rhodophyticola</taxon>
    </lineage>
</organism>
<feature type="transmembrane region" description="Helical" evidence="8">
    <location>
        <begin position="196"/>
        <end position="215"/>
    </location>
</feature>
<evidence type="ECO:0000256" key="2">
    <source>
        <dbReference type="ARBA" id="ARBA00010145"/>
    </source>
</evidence>
<protein>
    <submittedName>
        <fullName evidence="9">AEC family transporter</fullName>
    </submittedName>
</protein>
<keyword evidence="7 8" id="KW-0472">Membrane</keyword>
<dbReference type="Gene3D" id="1.20.1530.20">
    <property type="match status" value="1"/>
</dbReference>
<dbReference type="AlphaFoldDB" id="A0A3L9XWV9"/>
<keyword evidence="6 8" id="KW-1133">Transmembrane helix</keyword>
<evidence type="ECO:0000256" key="1">
    <source>
        <dbReference type="ARBA" id="ARBA00004651"/>
    </source>
</evidence>
<dbReference type="OrthoDB" id="9810457at2"/>
<feature type="transmembrane region" description="Helical" evidence="8">
    <location>
        <begin position="67"/>
        <end position="88"/>
    </location>
</feature>
<feature type="transmembrane region" description="Helical" evidence="8">
    <location>
        <begin position="258"/>
        <end position="277"/>
    </location>
</feature>
<gene>
    <name evidence="9" type="ORF">D9R08_16000</name>
</gene>
<evidence type="ECO:0000256" key="8">
    <source>
        <dbReference type="SAM" id="Phobius"/>
    </source>
</evidence>
<feature type="transmembrane region" description="Helical" evidence="8">
    <location>
        <begin position="127"/>
        <end position="149"/>
    </location>
</feature>
<comment type="similarity">
    <text evidence="2">Belongs to the auxin efflux carrier (TC 2.A.69) family.</text>
</comment>
<evidence type="ECO:0000256" key="3">
    <source>
        <dbReference type="ARBA" id="ARBA00022448"/>
    </source>
</evidence>
<sequence length="310" mass="32673">MGDLIAIVLPVFLVIGAGYVAVWRGLFSDSGVEGLMNFTQRFAIPCLLFMGIATLDLGQNFDWRLLVSFYTGSTVCFFAGLFGARLFFGRSWPDSVAIGFCGLFANTVLLGLPIMERAYGADALGPNFAIIALHAAFCFLLGITTMEIVRADSGSPARLINTVGRAMFRNPLMIGVALGFVVNLTGLPMPGVLTEAINLMIRAALPAALFGLGGVLYRYKPEGDAKVIAFVCVLSLVLHPAIAFGMGSAVTDLSAEQLRSAVITAAMAPGVNAYLFANMYGTARRVAASAVLIGTALTVLTASAWLAILP</sequence>
<accession>A0A3L9XWV9</accession>
<evidence type="ECO:0000256" key="7">
    <source>
        <dbReference type="ARBA" id="ARBA00023136"/>
    </source>
</evidence>
<evidence type="ECO:0000256" key="5">
    <source>
        <dbReference type="ARBA" id="ARBA00022692"/>
    </source>
</evidence>
<dbReference type="InterPro" id="IPR038770">
    <property type="entry name" value="Na+/solute_symporter_sf"/>
</dbReference>
<keyword evidence="5 8" id="KW-0812">Transmembrane</keyword>
<evidence type="ECO:0000313" key="10">
    <source>
        <dbReference type="Proteomes" id="UP000281343"/>
    </source>
</evidence>
<dbReference type="PANTHER" id="PTHR36838">
    <property type="entry name" value="AUXIN EFFLUX CARRIER FAMILY PROTEIN"/>
    <property type="match status" value="1"/>
</dbReference>
<dbReference type="Pfam" id="PF03547">
    <property type="entry name" value="Mem_trans"/>
    <property type="match status" value="1"/>
</dbReference>
<dbReference type="GO" id="GO:0055085">
    <property type="term" value="P:transmembrane transport"/>
    <property type="evidence" value="ECO:0007669"/>
    <property type="project" value="InterPro"/>
</dbReference>
<keyword evidence="3" id="KW-0813">Transport</keyword>
<feature type="transmembrane region" description="Helical" evidence="8">
    <location>
        <begin position="227"/>
        <end position="246"/>
    </location>
</feature>
<feature type="transmembrane region" description="Helical" evidence="8">
    <location>
        <begin position="6"/>
        <end position="26"/>
    </location>
</feature>
<evidence type="ECO:0000313" key="9">
    <source>
        <dbReference type="EMBL" id="RMA40999.1"/>
    </source>
</evidence>
<keyword evidence="10" id="KW-1185">Reference proteome</keyword>
<dbReference type="InterPro" id="IPR004776">
    <property type="entry name" value="Mem_transp_PIN-like"/>
</dbReference>
<feature type="transmembrane region" description="Helical" evidence="8">
    <location>
        <begin position="170"/>
        <end position="190"/>
    </location>
</feature>
<dbReference type="EMBL" id="RCNT01000009">
    <property type="protein sequence ID" value="RMA40999.1"/>
    <property type="molecule type" value="Genomic_DNA"/>
</dbReference>
<dbReference type="Proteomes" id="UP000281343">
    <property type="component" value="Unassembled WGS sequence"/>
</dbReference>
<feature type="transmembrane region" description="Helical" evidence="8">
    <location>
        <begin position="95"/>
        <end position="115"/>
    </location>
</feature>
<evidence type="ECO:0000256" key="4">
    <source>
        <dbReference type="ARBA" id="ARBA00022475"/>
    </source>
</evidence>
<comment type="subcellular location">
    <subcellularLocation>
        <location evidence="1">Cell membrane</location>
        <topology evidence="1">Multi-pass membrane protein</topology>
    </subcellularLocation>
</comment>
<feature type="transmembrane region" description="Helical" evidence="8">
    <location>
        <begin position="286"/>
        <end position="308"/>
    </location>
</feature>
<name>A0A3L9XWV9_9RHOB</name>
<dbReference type="RefSeq" id="WP_121899080.1">
    <property type="nucleotide sequence ID" value="NZ_RCNT01000009.1"/>
</dbReference>
<reference evidence="9 10" key="1">
    <citation type="submission" date="2018-10" db="EMBL/GenBank/DDBJ databases">
        <authorList>
            <person name="Jung H.S."/>
            <person name="Jeon C.O."/>
        </authorList>
    </citation>
    <scope>NUCLEOTIDE SEQUENCE [LARGE SCALE GENOMIC DNA]</scope>
    <source>
        <strain evidence="9 10">MA-7-27</strain>
    </source>
</reference>
<dbReference type="GO" id="GO:0005886">
    <property type="term" value="C:plasma membrane"/>
    <property type="evidence" value="ECO:0007669"/>
    <property type="project" value="UniProtKB-SubCell"/>
</dbReference>
<keyword evidence="4" id="KW-1003">Cell membrane</keyword>